<dbReference type="KEGG" id="noj:EJ995_11290"/>
<dbReference type="PANTHER" id="PTHR34386:SF1">
    <property type="entry name" value="GLUTAREDOXIN-LIKE PROTEIN NRDH"/>
    <property type="match status" value="1"/>
</dbReference>
<accession>A0A3S9N076</accession>
<evidence type="ECO:0000313" key="3">
    <source>
        <dbReference type="EMBL" id="AZQ44788.1"/>
    </source>
</evidence>
<feature type="chain" id="PRO_5019272775" evidence="1">
    <location>
        <begin position="20"/>
        <end position="235"/>
    </location>
</feature>
<dbReference type="OrthoDB" id="526867at2"/>
<evidence type="ECO:0000259" key="2">
    <source>
        <dbReference type="Pfam" id="PF04784"/>
    </source>
</evidence>
<reference evidence="3 4" key="1">
    <citation type="submission" date="2018-12" db="EMBL/GenBank/DDBJ databases">
        <title>Complete genome of Nonlabens sp. MJ115.</title>
        <authorList>
            <person name="Choi H.S."/>
            <person name="Jung J."/>
        </authorList>
    </citation>
    <scope>NUCLEOTIDE SEQUENCE [LARGE SCALE GENOMIC DNA]</scope>
    <source>
        <strain evidence="3 4">MJ115</strain>
    </source>
</reference>
<evidence type="ECO:0000313" key="4">
    <source>
        <dbReference type="Proteomes" id="UP000279600"/>
    </source>
</evidence>
<evidence type="ECO:0000256" key="1">
    <source>
        <dbReference type="SAM" id="SignalP"/>
    </source>
</evidence>
<protein>
    <submittedName>
        <fullName evidence="3">DUF547 domain-containing protein</fullName>
    </submittedName>
</protein>
<proteinExistence type="predicted"/>
<feature type="signal peptide" evidence="1">
    <location>
        <begin position="1"/>
        <end position="19"/>
    </location>
</feature>
<dbReference type="PANTHER" id="PTHR34386">
    <property type="entry name" value="GLUTAREDOXIN"/>
    <property type="match status" value="1"/>
</dbReference>
<feature type="domain" description="DUF547" evidence="2">
    <location>
        <begin position="69"/>
        <end position="169"/>
    </location>
</feature>
<dbReference type="Pfam" id="PF04784">
    <property type="entry name" value="DUF547"/>
    <property type="match status" value="1"/>
</dbReference>
<dbReference type="EMBL" id="CP034549">
    <property type="protein sequence ID" value="AZQ44788.1"/>
    <property type="molecule type" value="Genomic_DNA"/>
</dbReference>
<dbReference type="InterPro" id="IPR051548">
    <property type="entry name" value="Grx-like_ET"/>
</dbReference>
<keyword evidence="1" id="KW-0732">Signal</keyword>
<dbReference type="RefSeq" id="WP_126448503.1">
    <property type="nucleotide sequence ID" value="NZ_CP034549.1"/>
</dbReference>
<dbReference type="InterPro" id="IPR006869">
    <property type="entry name" value="DUF547"/>
</dbReference>
<dbReference type="Proteomes" id="UP000279600">
    <property type="component" value="Chromosome"/>
</dbReference>
<organism evidence="3 4">
    <name type="scientific">Nonlabens ponticola</name>
    <dbReference type="NCBI Taxonomy" id="2496866"/>
    <lineage>
        <taxon>Bacteria</taxon>
        <taxon>Pseudomonadati</taxon>
        <taxon>Bacteroidota</taxon>
        <taxon>Flavobacteriia</taxon>
        <taxon>Flavobacteriales</taxon>
        <taxon>Flavobacteriaceae</taxon>
        <taxon>Nonlabens</taxon>
    </lineage>
</organism>
<keyword evidence="4" id="KW-1185">Reference proteome</keyword>
<dbReference type="GO" id="GO:0045454">
    <property type="term" value="P:cell redox homeostasis"/>
    <property type="evidence" value="ECO:0007669"/>
    <property type="project" value="TreeGrafter"/>
</dbReference>
<dbReference type="GO" id="GO:0009055">
    <property type="term" value="F:electron transfer activity"/>
    <property type="evidence" value="ECO:0007669"/>
    <property type="project" value="TreeGrafter"/>
</dbReference>
<sequence>MKNLFALLFLIIVSNYGQAQTASFYEDTDAFLKTYVSNGKVDYAAIKKDPSSLNKLITQAEAINVSKSSPADYQAFWINAYNLHVINGLVEAYPVNSPLDVKGFFDNTKREVGGETLTLNDIENKKLREQFNDARVHFVLVCGALGCPPIIPNTYKPDTLDRQLTAQTSKAINNPSFIKTKGKKLQVSQIFEWYAQDFNQGENTTLTFINAYLTNPVDENTKVSFYTYNWKINKL</sequence>
<name>A0A3S9N076_9FLAO</name>
<dbReference type="AlphaFoldDB" id="A0A3S9N076"/>
<gene>
    <name evidence="3" type="ORF">EJ995_11290</name>
</gene>